<dbReference type="EMBL" id="CM007361">
    <property type="protein sequence ID" value="OIW18710.1"/>
    <property type="molecule type" value="Genomic_DNA"/>
</dbReference>
<proteinExistence type="predicted"/>
<name>A0A4P1RVM7_LUPAN</name>
<evidence type="ECO:0000313" key="1">
    <source>
        <dbReference type="EMBL" id="OIW18710.1"/>
    </source>
</evidence>
<accession>A0A4P1RVM7</accession>
<gene>
    <name evidence="1" type="ORF">TanjilG_13462</name>
</gene>
<dbReference type="Gramene" id="OIW18710">
    <property type="protein sequence ID" value="OIW18710"/>
    <property type="gene ID" value="TanjilG_13462"/>
</dbReference>
<organism evidence="1 2">
    <name type="scientific">Lupinus angustifolius</name>
    <name type="common">Narrow-leaved blue lupine</name>
    <dbReference type="NCBI Taxonomy" id="3871"/>
    <lineage>
        <taxon>Eukaryota</taxon>
        <taxon>Viridiplantae</taxon>
        <taxon>Streptophyta</taxon>
        <taxon>Embryophyta</taxon>
        <taxon>Tracheophyta</taxon>
        <taxon>Spermatophyta</taxon>
        <taxon>Magnoliopsida</taxon>
        <taxon>eudicotyledons</taxon>
        <taxon>Gunneridae</taxon>
        <taxon>Pentapetalae</taxon>
        <taxon>rosids</taxon>
        <taxon>fabids</taxon>
        <taxon>Fabales</taxon>
        <taxon>Fabaceae</taxon>
        <taxon>Papilionoideae</taxon>
        <taxon>50 kb inversion clade</taxon>
        <taxon>genistoids sensu lato</taxon>
        <taxon>core genistoids</taxon>
        <taxon>Genisteae</taxon>
        <taxon>Lupinus</taxon>
    </lineage>
</organism>
<keyword evidence="2" id="KW-1185">Reference proteome</keyword>
<protein>
    <submittedName>
        <fullName evidence="1">Uncharacterized protein</fullName>
    </submittedName>
</protein>
<dbReference type="Proteomes" id="UP000188354">
    <property type="component" value="Chromosome LG01"/>
</dbReference>
<dbReference type="AlphaFoldDB" id="A0A4P1RVM7"/>
<sequence length="70" mass="8342">MWCKETATLKHSFGKQRSNFGKIPVAAWNIFTDTKIKFLRQSSSHHNIVFSRFHPKCKMCYYFPLNDMQI</sequence>
<reference evidence="1 2" key="1">
    <citation type="journal article" date="2017" name="Plant Biotechnol. J.">
        <title>A comprehensive draft genome sequence for lupin (Lupinus angustifolius), an emerging health food: insights into plant-microbe interactions and legume evolution.</title>
        <authorList>
            <person name="Hane J.K."/>
            <person name="Ming Y."/>
            <person name="Kamphuis L.G."/>
            <person name="Nelson M.N."/>
            <person name="Garg G."/>
            <person name="Atkins C.A."/>
            <person name="Bayer P.E."/>
            <person name="Bravo A."/>
            <person name="Bringans S."/>
            <person name="Cannon S."/>
            <person name="Edwards D."/>
            <person name="Foley R."/>
            <person name="Gao L.L."/>
            <person name="Harrison M.J."/>
            <person name="Huang W."/>
            <person name="Hurgobin B."/>
            <person name="Li S."/>
            <person name="Liu C.W."/>
            <person name="McGrath A."/>
            <person name="Morahan G."/>
            <person name="Murray J."/>
            <person name="Weller J."/>
            <person name="Jian J."/>
            <person name="Singh K.B."/>
        </authorList>
    </citation>
    <scope>NUCLEOTIDE SEQUENCE [LARGE SCALE GENOMIC DNA]</scope>
    <source>
        <strain evidence="2">cv. Tanjil</strain>
        <tissue evidence="1">Whole plant</tissue>
    </source>
</reference>
<evidence type="ECO:0000313" key="2">
    <source>
        <dbReference type="Proteomes" id="UP000188354"/>
    </source>
</evidence>